<dbReference type="InterPro" id="IPR016035">
    <property type="entry name" value="Acyl_Trfase/lysoPLipase"/>
</dbReference>
<protein>
    <recommendedName>
        <fullName evidence="6">PNPLA domain-containing protein</fullName>
    </recommendedName>
</protein>
<feature type="active site" description="Nucleophile" evidence="4">
    <location>
        <position position="73"/>
    </location>
</feature>
<evidence type="ECO:0000313" key="8">
    <source>
        <dbReference type="Proteomes" id="UP000241074"/>
    </source>
</evidence>
<dbReference type="OrthoDB" id="5290098at2"/>
<dbReference type="Gene3D" id="2.40.160.50">
    <property type="entry name" value="membrane protein fhac: a member of the omp85/tpsb transporter family"/>
    <property type="match status" value="1"/>
</dbReference>
<dbReference type="SUPFAM" id="SSF52151">
    <property type="entry name" value="FabD/lysophospholipase-like"/>
    <property type="match status" value="1"/>
</dbReference>
<feature type="chain" id="PRO_5015123529" description="PNPLA domain-containing protein" evidence="5">
    <location>
        <begin position="23"/>
        <end position="745"/>
    </location>
</feature>
<feature type="short sequence motif" description="DGA/G" evidence="4">
    <location>
        <begin position="219"/>
        <end position="221"/>
    </location>
</feature>
<reference evidence="7 8" key="1">
    <citation type="submission" date="2018-03" db="EMBL/GenBank/DDBJ databases">
        <title>Ahniella affigens gen. nov., sp. nov., a gammaproteobacterium isolated from sandy soil near a stream.</title>
        <authorList>
            <person name="Ko Y."/>
            <person name="Kim J.-H."/>
        </authorList>
    </citation>
    <scope>NUCLEOTIDE SEQUENCE [LARGE SCALE GENOMIC DNA]</scope>
    <source>
        <strain evidence="7 8">D13</strain>
    </source>
</reference>
<evidence type="ECO:0000256" key="2">
    <source>
        <dbReference type="ARBA" id="ARBA00022963"/>
    </source>
</evidence>
<dbReference type="Proteomes" id="UP000241074">
    <property type="component" value="Chromosome"/>
</dbReference>
<feature type="domain" description="PNPLA" evidence="6">
    <location>
        <begin position="40"/>
        <end position="232"/>
    </location>
</feature>
<dbReference type="InterPro" id="IPR050301">
    <property type="entry name" value="NTE"/>
</dbReference>
<dbReference type="Gene3D" id="3.40.1090.10">
    <property type="entry name" value="Cytosolic phospholipase A2 catalytic domain"/>
    <property type="match status" value="2"/>
</dbReference>
<keyword evidence="2 4" id="KW-0442">Lipid degradation</keyword>
<evidence type="ECO:0000256" key="3">
    <source>
        <dbReference type="ARBA" id="ARBA00023098"/>
    </source>
</evidence>
<evidence type="ECO:0000259" key="6">
    <source>
        <dbReference type="PROSITE" id="PS51635"/>
    </source>
</evidence>
<accession>A0A2P1PXJ3</accession>
<evidence type="ECO:0000256" key="1">
    <source>
        <dbReference type="ARBA" id="ARBA00022801"/>
    </source>
</evidence>
<keyword evidence="8" id="KW-1185">Reference proteome</keyword>
<feature type="short sequence motif" description="GXSXG" evidence="4">
    <location>
        <begin position="71"/>
        <end position="75"/>
    </location>
</feature>
<keyword evidence="5" id="KW-0732">Signal</keyword>
<dbReference type="InterPro" id="IPR002641">
    <property type="entry name" value="PNPLA_dom"/>
</dbReference>
<evidence type="ECO:0000313" key="7">
    <source>
        <dbReference type="EMBL" id="AVP99573.1"/>
    </source>
</evidence>
<name>A0A2P1PXJ3_9GAMM</name>
<keyword evidence="3 4" id="KW-0443">Lipid metabolism</keyword>
<sequence>MLNVCRVVLALASGLLAFGAVAESAATTAEPSAAPPRIGLVLGGGGARGAAHIGVLKALEREHVPIHAIAGTSMGAIVGSMYASGYSPDQIEAILGSVDYQTFFSDEPSRLDLPMRRKEQDFRDLLDFELGFRDGRIQFPRGLLQGQKFLNLMRRVTLPVWNVERFDDLPIPFRAVATDIGKGERVVFSEGDLALAVRASMAVPGAYAPIRVDGRLMVDGGLVDNVPIDVVRAMGVDRVIVVDVSGPLMPESELDSPVAVSLQMITVLMQQRTDQAIATLGPNDLLIRPALGDFDSAAFDKGKDAIAIGEQSTAALSNRLRDFALPPEAYAAVRAKQQLPAFDTPLIAWVDVSDARTRTPGQVSRLLADQPGQRLDPDAIESRLAKAYGAGSYERILYRLGRKDDAFGLKVTPVDKGWGPNYIGFGLQINDDFNGRSDYQIAAEASFTGLNRWGAEARLRMDLGRVAGFSGEWFQPFGDTGQLYLLPGVAVSARNQPVLNGLDTAAEYRFEQLKAGIEAGWLVNDRLTLFAELERGVTETSLLVGASDQFPEFRLQFGSIGFGGRYDTLDNAFFPSQGSRGSVEATAFREALGTANNGEVVAVDWNTAVSRGRYHGVFGLVGQTEFGEPDALEGLATLGGLAQLSGYGERELVGRHSALARAVFYRRFGDMTRLVSVPSYVGFSLESGNVWDSRDDISRDSLIFAGSVFVGVSTPLGPVFLGYGHADTGASSFYLNFGSLFSGRR</sequence>
<reference evidence="7 8" key="2">
    <citation type="submission" date="2018-03" db="EMBL/GenBank/DDBJ databases">
        <authorList>
            <person name="Keele B.F."/>
        </authorList>
    </citation>
    <scope>NUCLEOTIDE SEQUENCE [LARGE SCALE GENOMIC DNA]</scope>
    <source>
        <strain evidence="7 8">D13</strain>
    </source>
</reference>
<proteinExistence type="predicted"/>
<keyword evidence="1 4" id="KW-0378">Hydrolase</keyword>
<dbReference type="Pfam" id="PF01734">
    <property type="entry name" value="Patatin"/>
    <property type="match status" value="1"/>
</dbReference>
<dbReference type="AlphaFoldDB" id="A0A2P1PXJ3"/>
<gene>
    <name evidence="7" type="ORF">C7S18_21415</name>
</gene>
<dbReference type="PANTHER" id="PTHR14226">
    <property type="entry name" value="NEUROPATHY TARGET ESTERASE/SWISS CHEESE D.MELANOGASTER"/>
    <property type="match status" value="1"/>
</dbReference>
<feature type="short sequence motif" description="GXGXXG" evidence="4">
    <location>
        <begin position="44"/>
        <end position="49"/>
    </location>
</feature>
<dbReference type="PANTHER" id="PTHR14226:SF29">
    <property type="entry name" value="NEUROPATHY TARGET ESTERASE SWS"/>
    <property type="match status" value="1"/>
</dbReference>
<dbReference type="EMBL" id="CP027860">
    <property type="protein sequence ID" value="AVP99573.1"/>
    <property type="molecule type" value="Genomic_DNA"/>
</dbReference>
<organism evidence="7 8">
    <name type="scientific">Ahniella affigens</name>
    <dbReference type="NCBI Taxonomy" id="2021234"/>
    <lineage>
        <taxon>Bacteria</taxon>
        <taxon>Pseudomonadati</taxon>
        <taxon>Pseudomonadota</taxon>
        <taxon>Gammaproteobacteria</taxon>
        <taxon>Lysobacterales</taxon>
        <taxon>Rhodanobacteraceae</taxon>
        <taxon>Ahniella</taxon>
    </lineage>
</organism>
<dbReference type="KEGG" id="xba:C7S18_21415"/>
<evidence type="ECO:0000256" key="4">
    <source>
        <dbReference type="PROSITE-ProRule" id="PRU01161"/>
    </source>
</evidence>
<dbReference type="GO" id="GO:0016042">
    <property type="term" value="P:lipid catabolic process"/>
    <property type="evidence" value="ECO:0007669"/>
    <property type="project" value="UniProtKB-UniRule"/>
</dbReference>
<dbReference type="PROSITE" id="PS51635">
    <property type="entry name" value="PNPLA"/>
    <property type="match status" value="1"/>
</dbReference>
<dbReference type="RefSeq" id="WP_106893490.1">
    <property type="nucleotide sequence ID" value="NZ_CP027860.1"/>
</dbReference>
<dbReference type="CDD" id="cd07205">
    <property type="entry name" value="Pat_PNPLA6_PNPLA7_NTE1_like"/>
    <property type="match status" value="1"/>
</dbReference>
<feature type="signal peptide" evidence="5">
    <location>
        <begin position="1"/>
        <end position="22"/>
    </location>
</feature>
<feature type="active site" description="Proton acceptor" evidence="4">
    <location>
        <position position="219"/>
    </location>
</feature>
<evidence type="ECO:0000256" key="5">
    <source>
        <dbReference type="SAM" id="SignalP"/>
    </source>
</evidence>
<dbReference type="GO" id="GO:0016787">
    <property type="term" value="F:hydrolase activity"/>
    <property type="evidence" value="ECO:0007669"/>
    <property type="project" value="UniProtKB-UniRule"/>
</dbReference>